<accession>A0A975GTH7</accession>
<name>A0A975GTH7_9BACT</name>
<reference evidence="1" key="1">
    <citation type="journal article" date="2021" name="Microb. Physiol.">
        <title>Proteogenomic Insights into the Physiology of Marine, Sulfate-Reducing, Filamentous Desulfonema limicola and Desulfonema magnum.</title>
        <authorList>
            <person name="Schnaars V."/>
            <person name="Wohlbrand L."/>
            <person name="Scheve S."/>
            <person name="Hinrichs C."/>
            <person name="Reinhardt R."/>
            <person name="Rabus R."/>
        </authorList>
    </citation>
    <scope>NUCLEOTIDE SEQUENCE</scope>
    <source>
        <strain evidence="1">4be13</strain>
    </source>
</reference>
<protein>
    <submittedName>
        <fullName evidence="1">Uncharacterized protein</fullName>
    </submittedName>
</protein>
<dbReference type="AlphaFoldDB" id="A0A975GTH7"/>
<proteinExistence type="predicted"/>
<sequence length="45" mass="4947">MSVTPECKSLLCEKPSLSVFPAVYAQAICTPDCFFPDYNGFRGGR</sequence>
<dbReference type="EMBL" id="CP061800">
    <property type="protein sequence ID" value="QTA92158.1"/>
    <property type="molecule type" value="Genomic_DNA"/>
</dbReference>
<evidence type="ECO:0000313" key="2">
    <source>
        <dbReference type="Proteomes" id="UP000663722"/>
    </source>
</evidence>
<keyword evidence="2" id="KW-1185">Reference proteome</keyword>
<gene>
    <name evidence="1" type="ORF">dnm_082340</name>
</gene>
<evidence type="ECO:0000313" key="1">
    <source>
        <dbReference type="EMBL" id="QTA92158.1"/>
    </source>
</evidence>
<dbReference type="Proteomes" id="UP000663722">
    <property type="component" value="Chromosome"/>
</dbReference>
<dbReference type="KEGG" id="dmm:dnm_082340"/>
<organism evidence="1 2">
    <name type="scientific">Desulfonema magnum</name>
    <dbReference type="NCBI Taxonomy" id="45655"/>
    <lineage>
        <taxon>Bacteria</taxon>
        <taxon>Pseudomonadati</taxon>
        <taxon>Thermodesulfobacteriota</taxon>
        <taxon>Desulfobacteria</taxon>
        <taxon>Desulfobacterales</taxon>
        <taxon>Desulfococcaceae</taxon>
        <taxon>Desulfonema</taxon>
    </lineage>
</organism>